<evidence type="ECO:0000313" key="6">
    <source>
        <dbReference type="EMBL" id="KAH0864447.1"/>
    </source>
</evidence>
<keyword evidence="7" id="KW-1185">Reference proteome</keyword>
<proteinExistence type="inferred from homology"/>
<dbReference type="SMART" id="SM00182">
    <property type="entry name" value="CULLIN"/>
    <property type="match status" value="1"/>
</dbReference>
<dbReference type="SMART" id="SM00884">
    <property type="entry name" value="Cullin_Nedd8"/>
    <property type="match status" value="1"/>
</dbReference>
<evidence type="ECO:0000256" key="3">
    <source>
        <dbReference type="RuleBase" id="RU003829"/>
    </source>
</evidence>
<evidence type="ECO:0000259" key="5">
    <source>
        <dbReference type="PROSITE" id="PS50069"/>
    </source>
</evidence>
<evidence type="ECO:0000256" key="1">
    <source>
        <dbReference type="ARBA" id="ARBA00006019"/>
    </source>
</evidence>
<protein>
    <recommendedName>
        <fullName evidence="5">Cullin family profile domain-containing protein</fullName>
    </recommendedName>
</protein>
<dbReference type="Proteomes" id="UP000824890">
    <property type="component" value="Unassembled WGS sequence"/>
</dbReference>
<name>A0ABQ7YA35_BRANA</name>
<sequence length="885" mass="102030">MNLMTQSKESDSYLDTGDDASSSIKASTRDPSMLSELIAKRSFRASQNLSNQTSTVLKQRPAFNLASKVDEAAIPGERFLGILMLESKKLMNLKAPNTLIYRSRLSEERVNRIKPRGSRNWGQSPISSIYRFFFLGFDYCNCSDSGPSSSPAAMSNQKKRNFQIEAFKHRVVVDPKYADKTWQILERAIHQIYNQDASGLSFEELYRNAYNMVLHKFGEKLYTGFIATMTGHLKEKARLIEAAQGGAFLEELNKKWNEHNKALEMIRDILMYMDRTYIESTKKPHVHPMGLSLWRDNVVHSPKIHTRLLNTLLDLVYKERTGEVIDRGLVRNVTKMFMDLGESVYQDDFEKPFLEASSEFYKVESQEFIESCDCGDYLKKAEKRLTEEIDRVGHYLDAKSEDKITSVVEREMIANHMQRLVHMENSGLVNMLLNDKYEDLGRMYSLFRRVTNGLATVRDVMTLHLREMGKQLVTDPEKSKDPVEFVQRLLDERDKYDKIISTAFGNDKTFQNASNSSFEYFINLNTRSPEFISLFVDDKLRKGLKGIADVDVEVILDKVMMLFRYLQEKDVFEKYYKQHLAKRLLSGKTVSDDAEKSLIVKLKTECGYQFTSKLEGMFTDMKTSEDTMRGFYGSHPELSEGPTLTVQVLTTGSWPTQPAVPCNLPAEVSVLCEKFRSYYLGTHTGRRLSWQTNMGTADIKAVFGKGQKHELNVSTFQMCVLMLFNNSDRLSYKEIEQATEIPAPELKRCLQSLACVKGKNVIKKEPMSKDIGEDDLFVVNDKFTSKFYKVKIGTVVAQKETEPEKQETRQRVEEDRKPQIEAAIVRIMKSRKILDHNNIIAEVTKQLQPRFLANPTEIKKRIESLIERDFLERDNTDRKLYRYLA</sequence>
<dbReference type="InterPro" id="IPR016158">
    <property type="entry name" value="Cullin_homology"/>
</dbReference>
<dbReference type="InterPro" id="IPR045093">
    <property type="entry name" value="Cullin"/>
</dbReference>
<dbReference type="SUPFAM" id="SSF46785">
    <property type="entry name" value="Winged helix' DNA-binding domain"/>
    <property type="match status" value="1"/>
</dbReference>
<dbReference type="InterPro" id="IPR036390">
    <property type="entry name" value="WH_DNA-bd_sf"/>
</dbReference>
<dbReference type="InterPro" id="IPR036317">
    <property type="entry name" value="Cullin_homology_sf"/>
</dbReference>
<organism evidence="6 7">
    <name type="scientific">Brassica napus</name>
    <name type="common">Rape</name>
    <dbReference type="NCBI Taxonomy" id="3708"/>
    <lineage>
        <taxon>Eukaryota</taxon>
        <taxon>Viridiplantae</taxon>
        <taxon>Streptophyta</taxon>
        <taxon>Embryophyta</taxon>
        <taxon>Tracheophyta</taxon>
        <taxon>Spermatophyta</taxon>
        <taxon>Magnoliopsida</taxon>
        <taxon>eudicotyledons</taxon>
        <taxon>Gunneridae</taxon>
        <taxon>Pentapetalae</taxon>
        <taxon>rosids</taxon>
        <taxon>malvids</taxon>
        <taxon>Brassicales</taxon>
        <taxon>Brassicaceae</taxon>
        <taxon>Brassiceae</taxon>
        <taxon>Brassica</taxon>
    </lineage>
</organism>
<dbReference type="SUPFAM" id="SSF75632">
    <property type="entry name" value="Cullin homology domain"/>
    <property type="match status" value="1"/>
</dbReference>
<comment type="caution">
    <text evidence="6">The sequence shown here is derived from an EMBL/GenBank/DDBJ whole genome shotgun (WGS) entry which is preliminary data.</text>
</comment>
<dbReference type="EMBL" id="JAGKQM010000018">
    <property type="protein sequence ID" value="KAH0864447.1"/>
    <property type="molecule type" value="Genomic_DNA"/>
</dbReference>
<dbReference type="Pfam" id="PF26557">
    <property type="entry name" value="Cullin_AB"/>
    <property type="match status" value="1"/>
</dbReference>
<feature type="compositionally biased region" description="Polar residues" evidence="4">
    <location>
        <begin position="19"/>
        <end position="28"/>
    </location>
</feature>
<accession>A0ABQ7YA35</accession>
<dbReference type="InterPro" id="IPR019559">
    <property type="entry name" value="Cullin_neddylation_domain"/>
</dbReference>
<dbReference type="Pfam" id="PF00888">
    <property type="entry name" value="Cullin"/>
    <property type="match status" value="1"/>
</dbReference>
<dbReference type="SUPFAM" id="SSF74788">
    <property type="entry name" value="Cullin repeat-like"/>
    <property type="match status" value="1"/>
</dbReference>
<evidence type="ECO:0000256" key="2">
    <source>
        <dbReference type="PROSITE-ProRule" id="PRU00330"/>
    </source>
</evidence>
<comment type="similarity">
    <text evidence="1 2 3">Belongs to the cullin family.</text>
</comment>
<dbReference type="Pfam" id="PF10557">
    <property type="entry name" value="Cullin_Nedd8"/>
    <property type="match status" value="1"/>
</dbReference>
<dbReference type="InterPro" id="IPR001373">
    <property type="entry name" value="Cullin_N"/>
</dbReference>
<gene>
    <name evidence="6" type="ORF">HID58_081658</name>
</gene>
<dbReference type="Gene3D" id="3.30.230.130">
    <property type="entry name" value="Cullin, Chain C, Domain 2"/>
    <property type="match status" value="1"/>
</dbReference>
<dbReference type="InterPro" id="IPR016159">
    <property type="entry name" value="Cullin_repeat-like_dom_sf"/>
</dbReference>
<dbReference type="PANTHER" id="PTHR11932">
    <property type="entry name" value="CULLIN"/>
    <property type="match status" value="1"/>
</dbReference>
<dbReference type="InterPro" id="IPR059120">
    <property type="entry name" value="Cullin-like_AB"/>
</dbReference>
<evidence type="ECO:0000256" key="4">
    <source>
        <dbReference type="SAM" id="MobiDB-lite"/>
    </source>
</evidence>
<dbReference type="InterPro" id="IPR036388">
    <property type="entry name" value="WH-like_DNA-bd_sf"/>
</dbReference>
<dbReference type="PROSITE" id="PS50069">
    <property type="entry name" value="CULLIN_2"/>
    <property type="match status" value="1"/>
</dbReference>
<evidence type="ECO:0000313" key="7">
    <source>
        <dbReference type="Proteomes" id="UP000824890"/>
    </source>
</evidence>
<feature type="domain" description="Cullin family profile" evidence="5">
    <location>
        <begin position="527"/>
        <end position="754"/>
    </location>
</feature>
<dbReference type="Gene3D" id="1.20.1310.10">
    <property type="entry name" value="Cullin Repeats"/>
    <property type="match status" value="4"/>
</dbReference>
<dbReference type="Gene3D" id="1.10.10.10">
    <property type="entry name" value="Winged helix-like DNA-binding domain superfamily/Winged helix DNA-binding domain"/>
    <property type="match status" value="1"/>
</dbReference>
<reference evidence="6 7" key="1">
    <citation type="submission" date="2021-05" db="EMBL/GenBank/DDBJ databases">
        <title>Genome Assembly of Synthetic Allotetraploid Brassica napus Reveals Homoeologous Exchanges between Subgenomes.</title>
        <authorList>
            <person name="Davis J.T."/>
        </authorList>
    </citation>
    <scope>NUCLEOTIDE SEQUENCE [LARGE SCALE GENOMIC DNA]</scope>
    <source>
        <strain evidence="7">cv. Da-Ae</strain>
        <tissue evidence="6">Seedling</tissue>
    </source>
</reference>
<feature type="region of interest" description="Disordered" evidence="4">
    <location>
        <begin position="1"/>
        <end position="28"/>
    </location>
</feature>